<accession>A0AAD9PRV2</accession>
<feature type="domain" description="NadR/Ttd14 AAA" evidence="1">
    <location>
        <begin position="3"/>
        <end position="177"/>
    </location>
</feature>
<proteinExistence type="predicted"/>
<dbReference type="Pfam" id="PF13521">
    <property type="entry name" value="AAA_28"/>
    <property type="match status" value="1"/>
</dbReference>
<dbReference type="InterPro" id="IPR038727">
    <property type="entry name" value="NadR/Ttd14_AAA_dom"/>
</dbReference>
<keyword evidence="3" id="KW-1185">Reference proteome</keyword>
<dbReference type="Gene3D" id="3.40.50.300">
    <property type="entry name" value="P-loop containing nucleotide triphosphate hydrolases"/>
    <property type="match status" value="1"/>
</dbReference>
<dbReference type="AlphaFoldDB" id="A0AAD9PRV2"/>
<protein>
    <recommendedName>
        <fullName evidence="1">NadR/Ttd14 AAA domain-containing protein</fullName>
    </recommendedName>
</protein>
<comment type="caution">
    <text evidence="2">The sequence shown here is derived from an EMBL/GenBank/DDBJ whole genome shotgun (WGS) entry which is preliminary data.</text>
</comment>
<dbReference type="Proteomes" id="UP001249851">
    <property type="component" value="Unassembled WGS sequence"/>
</dbReference>
<sequence length="211" mass="24559">MLRVFICGAHSTGKTTLVNEVGKELNLHVEAEVARKVIRDLNLRREDFDPNSNPEKFEQLQEKILEAQSVVEKRNSRTGTSYIADRGIDPLVYALVYLGEDSMKKLLDLPTCKESINRYRNSLVFVVQPFPECLCPDHIRLVPKMDELREYTSKMEAVLQENEIPYTLIEVLNLKERVEIVKQKIMEYKAFTVTRTNKNVFVRDDWVHCDL</sequence>
<evidence type="ECO:0000313" key="3">
    <source>
        <dbReference type="Proteomes" id="UP001249851"/>
    </source>
</evidence>
<evidence type="ECO:0000259" key="1">
    <source>
        <dbReference type="Pfam" id="PF13521"/>
    </source>
</evidence>
<dbReference type="SUPFAM" id="SSF52540">
    <property type="entry name" value="P-loop containing nucleoside triphosphate hydrolases"/>
    <property type="match status" value="1"/>
</dbReference>
<reference evidence="2" key="2">
    <citation type="journal article" date="2023" name="Science">
        <title>Genomic signatures of disease resistance in endangered staghorn corals.</title>
        <authorList>
            <person name="Vollmer S.V."/>
            <person name="Selwyn J.D."/>
            <person name="Despard B.A."/>
            <person name="Roesel C.L."/>
        </authorList>
    </citation>
    <scope>NUCLEOTIDE SEQUENCE</scope>
    <source>
        <strain evidence="2">K2</strain>
    </source>
</reference>
<name>A0AAD9PRV2_ACRCE</name>
<gene>
    <name evidence="2" type="ORF">P5673_032214</name>
</gene>
<dbReference type="EMBL" id="JARQWQ010000169">
    <property type="protein sequence ID" value="KAK2547746.1"/>
    <property type="molecule type" value="Genomic_DNA"/>
</dbReference>
<dbReference type="InterPro" id="IPR027417">
    <property type="entry name" value="P-loop_NTPase"/>
</dbReference>
<reference evidence="2" key="1">
    <citation type="journal article" date="2023" name="G3 (Bethesda)">
        <title>Whole genome assembly and annotation of the endangered Caribbean coral Acropora cervicornis.</title>
        <authorList>
            <person name="Selwyn J.D."/>
            <person name="Vollmer S.V."/>
        </authorList>
    </citation>
    <scope>NUCLEOTIDE SEQUENCE</scope>
    <source>
        <strain evidence="2">K2</strain>
    </source>
</reference>
<evidence type="ECO:0000313" key="2">
    <source>
        <dbReference type="EMBL" id="KAK2547746.1"/>
    </source>
</evidence>
<organism evidence="2 3">
    <name type="scientific">Acropora cervicornis</name>
    <name type="common">Staghorn coral</name>
    <dbReference type="NCBI Taxonomy" id="6130"/>
    <lineage>
        <taxon>Eukaryota</taxon>
        <taxon>Metazoa</taxon>
        <taxon>Cnidaria</taxon>
        <taxon>Anthozoa</taxon>
        <taxon>Hexacorallia</taxon>
        <taxon>Scleractinia</taxon>
        <taxon>Astrocoeniina</taxon>
        <taxon>Acroporidae</taxon>
        <taxon>Acropora</taxon>
    </lineage>
</organism>